<name>A0A8X6LQJ4_TRICU</name>
<comment type="caution">
    <text evidence="1">The sequence shown here is derived from an EMBL/GenBank/DDBJ whole genome shotgun (WGS) entry which is preliminary data.</text>
</comment>
<sequence>MQGQPICYVHCFLPLFTTSDLTTPVVGNLSPRCLKQWGVGEEKPAGRFYSFSENTGSRSIVAMFALEEFSDLCKGTDYPWRNF</sequence>
<accession>A0A8X6LQJ4</accession>
<protein>
    <submittedName>
        <fullName evidence="1">Uncharacterized protein</fullName>
    </submittedName>
</protein>
<dbReference type="EMBL" id="BMAO01037340">
    <property type="protein sequence ID" value="GFR17032.1"/>
    <property type="molecule type" value="Genomic_DNA"/>
</dbReference>
<evidence type="ECO:0000313" key="1">
    <source>
        <dbReference type="EMBL" id="GFR17032.1"/>
    </source>
</evidence>
<evidence type="ECO:0000313" key="2">
    <source>
        <dbReference type="Proteomes" id="UP000887116"/>
    </source>
</evidence>
<dbReference type="AlphaFoldDB" id="A0A8X6LQJ4"/>
<organism evidence="1 2">
    <name type="scientific">Trichonephila clavata</name>
    <name type="common">Joro spider</name>
    <name type="synonym">Nephila clavata</name>
    <dbReference type="NCBI Taxonomy" id="2740835"/>
    <lineage>
        <taxon>Eukaryota</taxon>
        <taxon>Metazoa</taxon>
        <taxon>Ecdysozoa</taxon>
        <taxon>Arthropoda</taxon>
        <taxon>Chelicerata</taxon>
        <taxon>Arachnida</taxon>
        <taxon>Araneae</taxon>
        <taxon>Araneomorphae</taxon>
        <taxon>Entelegynae</taxon>
        <taxon>Araneoidea</taxon>
        <taxon>Nephilidae</taxon>
        <taxon>Trichonephila</taxon>
    </lineage>
</organism>
<reference evidence="1" key="1">
    <citation type="submission" date="2020-07" db="EMBL/GenBank/DDBJ databases">
        <title>Multicomponent nature underlies the extraordinary mechanical properties of spider dragline silk.</title>
        <authorList>
            <person name="Kono N."/>
            <person name="Nakamura H."/>
            <person name="Mori M."/>
            <person name="Yoshida Y."/>
            <person name="Ohtoshi R."/>
            <person name="Malay A.D."/>
            <person name="Moran D.A.P."/>
            <person name="Tomita M."/>
            <person name="Numata K."/>
            <person name="Arakawa K."/>
        </authorList>
    </citation>
    <scope>NUCLEOTIDE SEQUENCE</scope>
</reference>
<keyword evidence="2" id="KW-1185">Reference proteome</keyword>
<proteinExistence type="predicted"/>
<gene>
    <name evidence="1" type="ORF">TNCT_691851</name>
</gene>
<dbReference type="Proteomes" id="UP000887116">
    <property type="component" value="Unassembled WGS sequence"/>
</dbReference>
<dbReference type="OrthoDB" id="10304776at2759"/>